<feature type="signal peptide" evidence="11">
    <location>
        <begin position="1"/>
        <end position="23"/>
    </location>
</feature>
<dbReference type="PANTHER" id="PTHR34501:SF9">
    <property type="entry name" value="MAJOR OUTER MEMBRANE PROTEIN P.IA"/>
    <property type="match status" value="1"/>
</dbReference>
<dbReference type="Proteomes" id="UP000433788">
    <property type="component" value="Unassembled WGS sequence"/>
</dbReference>
<keyword evidence="3" id="KW-0813">Transport</keyword>
<reference evidence="13 14" key="1">
    <citation type="submission" date="2019-11" db="EMBL/GenBank/DDBJ databases">
        <authorList>
            <person name="Zhang X.Y."/>
        </authorList>
    </citation>
    <scope>NUCLEOTIDE SEQUENCE [LARGE SCALE GENOMIC DNA]</scope>
    <source>
        <strain evidence="13 14">C176</strain>
    </source>
</reference>
<gene>
    <name evidence="13" type="ORF">GH984_09030</name>
</gene>
<organism evidence="13 14">
    <name type="scientific">Spiribacter salilacus</name>
    <dbReference type="NCBI Taxonomy" id="2664894"/>
    <lineage>
        <taxon>Bacteria</taxon>
        <taxon>Pseudomonadati</taxon>
        <taxon>Pseudomonadota</taxon>
        <taxon>Gammaproteobacteria</taxon>
        <taxon>Chromatiales</taxon>
        <taxon>Ectothiorhodospiraceae</taxon>
        <taxon>Spiribacter</taxon>
    </lineage>
</organism>
<protein>
    <submittedName>
        <fullName evidence="13">Porin</fullName>
    </submittedName>
</protein>
<evidence type="ECO:0000259" key="12">
    <source>
        <dbReference type="Pfam" id="PF13609"/>
    </source>
</evidence>
<keyword evidence="7" id="KW-0406">Ion transport</keyword>
<evidence type="ECO:0000256" key="7">
    <source>
        <dbReference type="ARBA" id="ARBA00023065"/>
    </source>
</evidence>
<evidence type="ECO:0000256" key="5">
    <source>
        <dbReference type="ARBA" id="ARBA00022692"/>
    </source>
</evidence>
<comment type="subunit">
    <text evidence="2">Homotrimer.</text>
</comment>
<dbReference type="GO" id="GO:0046930">
    <property type="term" value="C:pore complex"/>
    <property type="evidence" value="ECO:0007669"/>
    <property type="project" value="UniProtKB-KW"/>
</dbReference>
<evidence type="ECO:0000256" key="6">
    <source>
        <dbReference type="ARBA" id="ARBA00022729"/>
    </source>
</evidence>
<feature type="chain" id="PRO_5026691289" evidence="11">
    <location>
        <begin position="24"/>
        <end position="308"/>
    </location>
</feature>
<dbReference type="CDD" id="cd00342">
    <property type="entry name" value="gram_neg_porins"/>
    <property type="match status" value="1"/>
</dbReference>
<dbReference type="SUPFAM" id="SSF56935">
    <property type="entry name" value="Porins"/>
    <property type="match status" value="1"/>
</dbReference>
<accession>A0A6N7QTD6</accession>
<keyword evidence="14" id="KW-1185">Reference proteome</keyword>
<evidence type="ECO:0000256" key="8">
    <source>
        <dbReference type="ARBA" id="ARBA00023114"/>
    </source>
</evidence>
<dbReference type="RefSeq" id="WP_153719872.1">
    <property type="nucleotide sequence ID" value="NZ_WJPP01000004.1"/>
</dbReference>
<evidence type="ECO:0000256" key="3">
    <source>
        <dbReference type="ARBA" id="ARBA00022448"/>
    </source>
</evidence>
<dbReference type="InterPro" id="IPR050298">
    <property type="entry name" value="Gram-neg_bact_OMP"/>
</dbReference>
<keyword evidence="5" id="KW-0812">Transmembrane</keyword>
<evidence type="ECO:0000256" key="1">
    <source>
        <dbReference type="ARBA" id="ARBA00004571"/>
    </source>
</evidence>
<keyword evidence="9" id="KW-0472">Membrane</keyword>
<evidence type="ECO:0000313" key="13">
    <source>
        <dbReference type="EMBL" id="MRH78850.1"/>
    </source>
</evidence>
<evidence type="ECO:0000256" key="11">
    <source>
        <dbReference type="SAM" id="SignalP"/>
    </source>
</evidence>
<dbReference type="GO" id="GO:0009279">
    <property type="term" value="C:cell outer membrane"/>
    <property type="evidence" value="ECO:0007669"/>
    <property type="project" value="UniProtKB-SubCell"/>
</dbReference>
<keyword evidence="10" id="KW-0998">Cell outer membrane</keyword>
<evidence type="ECO:0000256" key="4">
    <source>
        <dbReference type="ARBA" id="ARBA00022452"/>
    </source>
</evidence>
<proteinExistence type="predicted"/>
<evidence type="ECO:0000313" key="14">
    <source>
        <dbReference type="Proteomes" id="UP000433788"/>
    </source>
</evidence>
<dbReference type="InterPro" id="IPR033900">
    <property type="entry name" value="Gram_neg_porin_domain"/>
</dbReference>
<comment type="caution">
    <text evidence="13">The sequence shown here is derived from an EMBL/GenBank/DDBJ whole genome shotgun (WGS) entry which is preliminary data.</text>
</comment>
<comment type="subcellular location">
    <subcellularLocation>
        <location evidence="1">Cell outer membrane</location>
        <topology evidence="1">Multi-pass membrane protein</topology>
    </subcellularLocation>
</comment>
<dbReference type="GO" id="GO:0015288">
    <property type="term" value="F:porin activity"/>
    <property type="evidence" value="ECO:0007669"/>
    <property type="project" value="UniProtKB-KW"/>
</dbReference>
<name>A0A6N7QTD6_9GAMM</name>
<dbReference type="InterPro" id="IPR023614">
    <property type="entry name" value="Porin_dom_sf"/>
</dbReference>
<evidence type="ECO:0000256" key="9">
    <source>
        <dbReference type="ARBA" id="ARBA00023136"/>
    </source>
</evidence>
<evidence type="ECO:0000256" key="10">
    <source>
        <dbReference type="ARBA" id="ARBA00023237"/>
    </source>
</evidence>
<dbReference type="GO" id="GO:0006811">
    <property type="term" value="P:monoatomic ion transport"/>
    <property type="evidence" value="ECO:0007669"/>
    <property type="project" value="UniProtKB-KW"/>
</dbReference>
<dbReference type="Pfam" id="PF13609">
    <property type="entry name" value="Porin_4"/>
    <property type="match status" value="1"/>
</dbReference>
<keyword evidence="6 11" id="KW-0732">Signal</keyword>
<dbReference type="Gene3D" id="2.40.160.10">
    <property type="entry name" value="Porin"/>
    <property type="match status" value="1"/>
</dbReference>
<keyword evidence="4" id="KW-1134">Transmembrane beta strand</keyword>
<dbReference type="PANTHER" id="PTHR34501">
    <property type="entry name" value="PROTEIN YDDL-RELATED"/>
    <property type="match status" value="1"/>
</dbReference>
<feature type="domain" description="Porin" evidence="12">
    <location>
        <begin position="10"/>
        <end position="290"/>
    </location>
</feature>
<dbReference type="AlphaFoldDB" id="A0A6N7QTD6"/>
<keyword evidence="8" id="KW-0626">Porin</keyword>
<evidence type="ECO:0000256" key="2">
    <source>
        <dbReference type="ARBA" id="ARBA00011233"/>
    </source>
</evidence>
<dbReference type="EMBL" id="WJPP01000004">
    <property type="protein sequence ID" value="MRH78850.1"/>
    <property type="molecule type" value="Genomic_DNA"/>
</dbReference>
<sequence>MKKVYLAAAATSALALAATPVMADDHASMSVYGWITAEVQDNGTEWDATGNGNSPSRFGIRGSREFGAVTGDAQLEYGVTKAQGEGPGIRLANAALSGDFGSVRIGSQWNPGYLWTTATTDVFTSGAYTGARSTDFVFRQDGAIFYYAPSLGGLDIAVGGNMLASDDSSDEFDTMTVSARYSFGDLYVSATYMEADDENSSEATAFAASYDFGMFTLAGSMSDNDGVGSYNDNGTPYEVVATVSATEELTLKAAYTDRDLEAGDDSSMAAEAAYAFGSGVTGFAGFSSSDDGINDGEDILSFGVQVVF</sequence>